<evidence type="ECO:0000313" key="1">
    <source>
        <dbReference type="Ensembl" id="ENSMZEP00005003463.1"/>
    </source>
</evidence>
<name>A0A3P9B0L0_9CICH</name>
<evidence type="ECO:0000313" key="2">
    <source>
        <dbReference type="Proteomes" id="UP000265160"/>
    </source>
</evidence>
<reference evidence="1" key="1">
    <citation type="submission" date="2025-08" db="UniProtKB">
        <authorList>
            <consortium name="Ensembl"/>
        </authorList>
    </citation>
    <scope>IDENTIFICATION</scope>
</reference>
<keyword evidence="2" id="KW-1185">Reference proteome</keyword>
<reference evidence="1" key="2">
    <citation type="submission" date="2025-09" db="UniProtKB">
        <authorList>
            <consortium name="Ensembl"/>
        </authorList>
    </citation>
    <scope>IDENTIFICATION</scope>
</reference>
<sequence length="172" mass="19623">ADQEEEKSLTEQQRKFQLLGLSSATAEKTMNRKLPGSHNKMLRVRLEQDIPMLVTLPIEVQPNLANQPFPFLDTTLADLAEGEGGLVCGNQIRVKAQMPGDKQLQEVLYSTEVHTDRSFCCTGMDILPWKQTRLNPLLHTLENKARSVSKPRKEQQQRFIVKQEIKIQNTGW</sequence>
<dbReference type="GeneTree" id="ENSGT00400000023815"/>
<dbReference type="AlphaFoldDB" id="A0A3P9B0L0"/>
<organism evidence="1 2">
    <name type="scientific">Maylandia zebra</name>
    <name type="common">zebra mbuna</name>
    <dbReference type="NCBI Taxonomy" id="106582"/>
    <lineage>
        <taxon>Eukaryota</taxon>
        <taxon>Metazoa</taxon>
        <taxon>Chordata</taxon>
        <taxon>Craniata</taxon>
        <taxon>Vertebrata</taxon>
        <taxon>Euteleostomi</taxon>
        <taxon>Actinopterygii</taxon>
        <taxon>Neopterygii</taxon>
        <taxon>Teleostei</taxon>
        <taxon>Neoteleostei</taxon>
        <taxon>Acanthomorphata</taxon>
        <taxon>Ovalentaria</taxon>
        <taxon>Cichlomorphae</taxon>
        <taxon>Cichliformes</taxon>
        <taxon>Cichlidae</taxon>
        <taxon>African cichlids</taxon>
        <taxon>Pseudocrenilabrinae</taxon>
        <taxon>Haplochromini</taxon>
        <taxon>Maylandia</taxon>
        <taxon>Maylandia zebra complex</taxon>
    </lineage>
</organism>
<accession>A0A3P9B0L0</accession>
<dbReference type="Ensembl" id="ENSMZET00005003595.1">
    <property type="protein sequence ID" value="ENSMZEP00005003463.1"/>
    <property type="gene ID" value="ENSMZEG00005002669.1"/>
</dbReference>
<proteinExistence type="predicted"/>
<dbReference type="Proteomes" id="UP000265160">
    <property type="component" value="Unplaced"/>
</dbReference>
<protein>
    <submittedName>
        <fullName evidence="1">Si:ch211-196f5.2</fullName>
    </submittedName>
</protein>